<dbReference type="InterPro" id="IPR023393">
    <property type="entry name" value="START-like_dom_sf"/>
</dbReference>
<reference evidence="3 4" key="1">
    <citation type="submission" date="2016-10" db="EMBL/GenBank/DDBJ databases">
        <authorList>
            <person name="de Groot N.N."/>
        </authorList>
    </citation>
    <scope>NUCLEOTIDE SEQUENCE [LARGE SCALE GENOMIC DNA]</scope>
    <source>
        <strain evidence="3 4">DSM 27630</strain>
    </source>
</reference>
<gene>
    <name evidence="3" type="ORF">SAMN04489868_10798</name>
</gene>
<evidence type="ECO:0000256" key="1">
    <source>
        <dbReference type="ARBA" id="ARBA00006817"/>
    </source>
</evidence>
<feature type="domain" description="Activator of Hsp90 ATPase homologue 1/2-like C-terminal" evidence="2">
    <location>
        <begin position="17"/>
        <end position="164"/>
    </location>
</feature>
<evidence type="ECO:0000313" key="3">
    <source>
        <dbReference type="EMBL" id="SFH63208.1"/>
    </source>
</evidence>
<dbReference type="Gene3D" id="3.30.530.20">
    <property type="match status" value="1"/>
</dbReference>
<sequence length="167" mass="19666">MGKDKEIKNLVIKRVFDAPVDKLWNAWTDEEMLKKWWGPFDFYTTIANVNLNSGRKTLLNLTSKKYPEYGTMYSTWEYRNIIFSKRLEFLHNLTDEQGQPLDPTEYDLPQDFPQNQLQIITFKDLGNGQTELTVTEKDWVMGKTYENAKQGMEESLTKLAQLLENKK</sequence>
<dbReference type="EMBL" id="FOQE01000007">
    <property type="protein sequence ID" value="SFH63208.1"/>
    <property type="molecule type" value="Genomic_DNA"/>
</dbReference>
<evidence type="ECO:0000313" key="4">
    <source>
        <dbReference type="Proteomes" id="UP000198668"/>
    </source>
</evidence>
<proteinExistence type="inferred from homology"/>
<evidence type="ECO:0000259" key="2">
    <source>
        <dbReference type="Pfam" id="PF08327"/>
    </source>
</evidence>
<dbReference type="InterPro" id="IPR013538">
    <property type="entry name" value="ASHA1/2-like_C"/>
</dbReference>
<dbReference type="CDD" id="cd07814">
    <property type="entry name" value="SRPBCC_CalC_Aha1-like"/>
    <property type="match status" value="1"/>
</dbReference>
<dbReference type="OrthoDB" id="2580049at2"/>
<comment type="similarity">
    <text evidence="1">Belongs to the AHA1 family.</text>
</comment>
<dbReference type="Pfam" id="PF08327">
    <property type="entry name" value="AHSA1"/>
    <property type="match status" value="1"/>
</dbReference>
<dbReference type="SUPFAM" id="SSF55961">
    <property type="entry name" value="Bet v1-like"/>
    <property type="match status" value="1"/>
</dbReference>
<dbReference type="Proteomes" id="UP000198668">
    <property type="component" value="Unassembled WGS sequence"/>
</dbReference>
<dbReference type="RefSeq" id="WP_092091676.1">
    <property type="nucleotide sequence ID" value="NZ_FOQE01000007.1"/>
</dbReference>
<dbReference type="AlphaFoldDB" id="A0A1I3BLR3"/>
<protein>
    <submittedName>
        <fullName evidence="3">Uncharacterized conserved protein YndB, AHSA1/START domain</fullName>
    </submittedName>
</protein>
<accession>A0A1I3BLR3</accession>
<name>A0A1I3BLR3_9LACT</name>
<keyword evidence="4" id="KW-1185">Reference proteome</keyword>
<organism evidence="3 4">
    <name type="scientific">Pisciglobus halotolerans</name>
    <dbReference type="NCBI Taxonomy" id="745365"/>
    <lineage>
        <taxon>Bacteria</taxon>
        <taxon>Bacillati</taxon>
        <taxon>Bacillota</taxon>
        <taxon>Bacilli</taxon>
        <taxon>Lactobacillales</taxon>
        <taxon>Carnobacteriaceae</taxon>
    </lineage>
</organism>